<dbReference type="HOGENOM" id="CLU_3195191_0_0_6"/>
<gene>
    <name evidence="1" type="primary">ansB</name>
    <name evidence="1" type="ORF">HMPREF9064_0592</name>
</gene>
<evidence type="ECO:0000313" key="2">
    <source>
        <dbReference type="Proteomes" id="UP000032871"/>
    </source>
</evidence>
<dbReference type="GO" id="GO:0004067">
    <property type="term" value="F:asparaginase activity"/>
    <property type="evidence" value="ECO:0007669"/>
    <property type="project" value="UniProtKB-EC"/>
</dbReference>
<dbReference type="Proteomes" id="UP000032871">
    <property type="component" value="Unassembled WGS sequence"/>
</dbReference>
<keyword evidence="1" id="KW-0378">Hydrolase</keyword>
<evidence type="ECO:0000313" key="1">
    <source>
        <dbReference type="EMBL" id="EFU67929.1"/>
    </source>
</evidence>
<dbReference type="EC" id="3.5.1.1" evidence="1"/>
<dbReference type="AlphaFoldDB" id="E6KWP8"/>
<reference evidence="1 2" key="1">
    <citation type="submission" date="2010-12" db="EMBL/GenBank/DDBJ databases">
        <authorList>
            <person name="Muzny D."/>
            <person name="Qin X."/>
            <person name="Deng J."/>
            <person name="Jiang H."/>
            <person name="Liu Y."/>
            <person name="Qu J."/>
            <person name="Song X.-Z."/>
            <person name="Zhang L."/>
            <person name="Thornton R."/>
            <person name="Coyle M."/>
            <person name="Francisco L."/>
            <person name="Jackson L."/>
            <person name="Javaid M."/>
            <person name="Korchina V."/>
            <person name="Kovar C."/>
            <person name="Mata R."/>
            <person name="Mathew T."/>
            <person name="Ngo R."/>
            <person name="Nguyen L."/>
            <person name="Nguyen N."/>
            <person name="Okwuonu G."/>
            <person name="Ongeri F."/>
            <person name="Pham C."/>
            <person name="Simmons D."/>
            <person name="Wilczek-Boney K."/>
            <person name="Hale W."/>
            <person name="Jakkamsetti A."/>
            <person name="Pham P."/>
            <person name="Ruth R."/>
            <person name="San Lucas F."/>
            <person name="Warren J."/>
            <person name="Zhang J."/>
            <person name="Zhao Z."/>
            <person name="Zhou C."/>
            <person name="Zhu D."/>
            <person name="Lee S."/>
            <person name="Bess C."/>
            <person name="Blankenburg K."/>
            <person name="Forbes L."/>
            <person name="Fu Q."/>
            <person name="Gubbala S."/>
            <person name="Hirani K."/>
            <person name="Jayaseelan J.C."/>
            <person name="Lara F."/>
            <person name="Munidasa M."/>
            <person name="Palculict T."/>
            <person name="Patil S."/>
            <person name="Pu L.-L."/>
            <person name="Saada N."/>
            <person name="Tang L."/>
            <person name="Weissenberger G."/>
            <person name="Zhu Y."/>
            <person name="Hemphill L."/>
            <person name="Shang Y."/>
            <person name="Youmans B."/>
            <person name="Ayvaz T."/>
            <person name="Ross M."/>
            <person name="Santibanez J."/>
            <person name="Aqrawi P."/>
            <person name="Gross S."/>
            <person name="Joshi V."/>
            <person name="Fowler G."/>
            <person name="Nazareth L."/>
            <person name="Reid J."/>
            <person name="Worley K."/>
            <person name="Petrosino J."/>
            <person name="Highlander S."/>
            <person name="Gibbs R."/>
        </authorList>
    </citation>
    <scope>NUCLEOTIDE SEQUENCE [LARGE SCALE GENOMIC DNA]</scope>
    <source>
        <strain evidence="1 2">ATCC 33393</strain>
    </source>
</reference>
<comment type="caution">
    <text evidence="1">The sequence shown here is derived from an EMBL/GenBank/DDBJ whole genome shotgun (WGS) entry which is preliminary data.</text>
</comment>
<organism evidence="1 2">
    <name type="scientific">Aggregatibacter segnis ATCC 33393</name>
    <dbReference type="NCBI Taxonomy" id="888057"/>
    <lineage>
        <taxon>Bacteria</taxon>
        <taxon>Pseudomonadati</taxon>
        <taxon>Pseudomonadota</taxon>
        <taxon>Gammaproteobacteria</taxon>
        <taxon>Pasteurellales</taxon>
        <taxon>Pasteurellaceae</taxon>
        <taxon>Aggregatibacter</taxon>
    </lineage>
</organism>
<proteinExistence type="predicted"/>
<accession>E6KWP8</accession>
<dbReference type="EMBL" id="AEPS01000003">
    <property type="protein sequence ID" value="EFU67929.1"/>
    <property type="molecule type" value="Genomic_DNA"/>
</dbReference>
<sequence>MKYIKFKKFNNSLKHRLYGGVFLYSTNTPKNKPHFDLKNQSAVCF</sequence>
<protein>
    <submittedName>
        <fullName evidence="1">L-asparaginase II</fullName>
        <ecNumber evidence="1">3.5.1.1</ecNumber>
    </submittedName>
</protein>
<name>E6KWP8_9PAST</name>
<keyword evidence="2" id="KW-1185">Reference proteome</keyword>